<proteinExistence type="predicted"/>
<feature type="region of interest" description="Disordered" evidence="1">
    <location>
        <begin position="1"/>
        <end position="56"/>
    </location>
</feature>
<dbReference type="Proteomes" id="UP000605361">
    <property type="component" value="Unassembled WGS sequence"/>
</dbReference>
<comment type="caution">
    <text evidence="2">The sequence shown here is derived from an EMBL/GenBank/DDBJ whole genome shotgun (WGS) entry which is preliminary data.</text>
</comment>
<accession>A0A931AK40</accession>
<organism evidence="2 3">
    <name type="scientific">Nonomuraea cypriaca</name>
    <dbReference type="NCBI Taxonomy" id="1187855"/>
    <lineage>
        <taxon>Bacteria</taxon>
        <taxon>Bacillati</taxon>
        <taxon>Actinomycetota</taxon>
        <taxon>Actinomycetes</taxon>
        <taxon>Streptosporangiales</taxon>
        <taxon>Streptosporangiaceae</taxon>
        <taxon>Nonomuraea</taxon>
    </lineage>
</organism>
<name>A0A931AK40_9ACTN</name>
<protein>
    <submittedName>
        <fullName evidence="2">Uncharacterized protein</fullName>
    </submittedName>
</protein>
<sequence>MRSSPEAYYALNGTDHRTHDQQNAAISGYVRRRNARAQPAASSPVTRPRLRDGPLG</sequence>
<keyword evidence="3" id="KW-1185">Reference proteome</keyword>
<evidence type="ECO:0000313" key="3">
    <source>
        <dbReference type="Proteomes" id="UP000605361"/>
    </source>
</evidence>
<dbReference type="AlphaFoldDB" id="A0A931AK40"/>
<evidence type="ECO:0000313" key="2">
    <source>
        <dbReference type="EMBL" id="MBF8191973.1"/>
    </source>
</evidence>
<evidence type="ECO:0000256" key="1">
    <source>
        <dbReference type="SAM" id="MobiDB-lite"/>
    </source>
</evidence>
<gene>
    <name evidence="2" type="ORF">ITP53_41090</name>
</gene>
<dbReference type="RefSeq" id="WP_195900880.1">
    <property type="nucleotide sequence ID" value="NZ_JADOGI010000186.1"/>
</dbReference>
<dbReference type="EMBL" id="JADOGI010000186">
    <property type="protein sequence ID" value="MBF8191973.1"/>
    <property type="molecule type" value="Genomic_DNA"/>
</dbReference>
<reference evidence="2" key="1">
    <citation type="submission" date="2020-11" db="EMBL/GenBank/DDBJ databases">
        <title>Whole-genome analyses of Nonomuraea sp. K274.</title>
        <authorList>
            <person name="Veyisoglu A."/>
        </authorList>
    </citation>
    <scope>NUCLEOTIDE SEQUENCE</scope>
    <source>
        <strain evidence="2">K274</strain>
    </source>
</reference>